<dbReference type="Gene3D" id="4.10.400.10">
    <property type="entry name" value="Low-density Lipoprotein Receptor"/>
    <property type="match status" value="1"/>
</dbReference>
<dbReference type="InterPro" id="IPR036055">
    <property type="entry name" value="LDL_receptor-like_sf"/>
</dbReference>
<dbReference type="Proteomes" id="UP000221080">
    <property type="component" value="Chromosome 26"/>
</dbReference>
<evidence type="ECO:0000256" key="10">
    <source>
        <dbReference type="SAM" id="Phobius"/>
    </source>
</evidence>
<keyword evidence="10" id="KW-1133">Transmembrane helix</keyword>
<keyword evidence="5" id="KW-0325">Glycoprotein</keyword>
<evidence type="ECO:0000313" key="13">
    <source>
        <dbReference type="Proteomes" id="UP000221080"/>
    </source>
</evidence>
<feature type="disulfide bond" evidence="7">
    <location>
        <begin position="292"/>
        <end position="302"/>
    </location>
</feature>
<dbReference type="Gene3D" id="2.40.10.10">
    <property type="entry name" value="Trypsin-like serine proteases"/>
    <property type="match status" value="1"/>
</dbReference>
<gene>
    <name evidence="14" type="primary">LOC108258610</name>
</gene>
<dbReference type="InterPro" id="IPR036772">
    <property type="entry name" value="SRCR-like_dom_sf"/>
</dbReference>
<evidence type="ECO:0000256" key="8">
    <source>
        <dbReference type="RuleBase" id="RU363034"/>
    </source>
</evidence>
<evidence type="ECO:0000256" key="7">
    <source>
        <dbReference type="PROSITE-ProRule" id="PRU00196"/>
    </source>
</evidence>
<dbReference type="PANTHER" id="PTHR24252:SF27">
    <property type="entry name" value="TRANSMEMBRANE PROTEASE SERINE 3-LIKE"/>
    <property type="match status" value="1"/>
</dbReference>
<dbReference type="InterPro" id="IPR043504">
    <property type="entry name" value="Peptidase_S1_PA_chymotrypsin"/>
</dbReference>
<comment type="caution">
    <text evidence="7">Lacks conserved residue(s) required for the propagation of feature annotation.</text>
</comment>
<keyword evidence="4 7" id="KW-1015">Disulfide bond</keyword>
<feature type="disulfide bond" evidence="6">
    <location>
        <begin position="188"/>
        <end position="203"/>
    </location>
</feature>
<keyword evidence="3 8" id="KW-0720">Serine protease</keyword>
<dbReference type="Pfam" id="PF15494">
    <property type="entry name" value="SRCR_2"/>
    <property type="match status" value="1"/>
</dbReference>
<keyword evidence="13" id="KW-1185">Reference proteome</keyword>
<evidence type="ECO:0000259" key="12">
    <source>
        <dbReference type="PROSITE" id="PS50287"/>
    </source>
</evidence>
<dbReference type="PROSITE" id="PS01209">
    <property type="entry name" value="LDLRA_1"/>
    <property type="match status" value="1"/>
</dbReference>
<dbReference type="RefSeq" id="XP_017312835.2">
    <property type="nucleotide sequence ID" value="XM_017457346.3"/>
</dbReference>
<dbReference type="SUPFAM" id="SSF57424">
    <property type="entry name" value="LDL receptor-like module"/>
    <property type="match status" value="1"/>
</dbReference>
<keyword evidence="2 8" id="KW-0378">Hydrolase</keyword>
<dbReference type="FunFam" id="2.40.10.10:FF:000003">
    <property type="entry name" value="Transmembrane serine protease 3"/>
    <property type="match status" value="1"/>
</dbReference>
<dbReference type="Pfam" id="PF00057">
    <property type="entry name" value="Ldl_recept_a"/>
    <property type="match status" value="1"/>
</dbReference>
<evidence type="ECO:0000256" key="9">
    <source>
        <dbReference type="SAM" id="MobiDB-lite"/>
    </source>
</evidence>
<protein>
    <submittedName>
        <fullName evidence="14">Transmembrane protease serine 3</fullName>
    </submittedName>
</protein>
<dbReference type="OrthoDB" id="6380398at2759"/>
<dbReference type="PROSITE" id="PS00134">
    <property type="entry name" value="TRYPSIN_HIS"/>
    <property type="match status" value="1"/>
</dbReference>
<dbReference type="KEGG" id="ipu:108258610"/>
<feature type="region of interest" description="Disordered" evidence="9">
    <location>
        <begin position="1"/>
        <end position="28"/>
    </location>
</feature>
<dbReference type="SMART" id="SM00020">
    <property type="entry name" value="Tryp_SPc"/>
    <property type="match status" value="1"/>
</dbReference>
<feature type="transmembrane region" description="Helical" evidence="10">
    <location>
        <begin position="143"/>
        <end position="167"/>
    </location>
</feature>
<dbReference type="AlphaFoldDB" id="A0A2D0Q658"/>
<sequence length="551" mass="59925">MAYLEKNTGEQQQPATKTENTVDKTSVNEEVKSDYFEVDTASEDLPNVRTPSVINVSPFSSSAGGWGTFRPPLYFEPNTHDPHVPVGLPAEASKPLPIYKTHTVKTSFNSHRTSIIKVQPFIHEEDLSDSLSMRWPALPRKPLMLLIIICLLIAVTLALGIGLGVGLSCSGKFHCVSSTQCIRRSAVCDGVKDCGEGEDELNCVRVSGRHSVLQIHSRGIWSSVCWENWSANLGFSACKQLGYNSYVNSTSMPLSSVESAFKKNIVMISSRFPIHHQTFKIHNSSFLRTVQCISGLVTVLKCIECGTRPGFRTRIVGGNVSLSGQYPWQVSLQYQNQYLCGGSLITNQWIVTAAHCVYGFANPALWTVRVGLTDQPVSGASDLSVMKIFFHSAYHPEGLSYDIALIKLMQPLTFNGQVQPICLPNYDEGFSSGSMCWISGWGATKIDGEVSVSLHSALVPLLSIQECGVPGLSPWNICAGILTDGTGTCQGDSGGPLACQASVWKLVGAASWVQGCGKLNNPGVYTSVTYALLWIHQTMEVRQEYGLSTAL</sequence>
<feature type="domain" description="Peptidase S1" evidence="11">
    <location>
        <begin position="315"/>
        <end position="540"/>
    </location>
</feature>
<dbReference type="PROSITE" id="PS50068">
    <property type="entry name" value="LDLRA_2"/>
    <property type="match status" value="1"/>
</dbReference>
<reference evidence="13" key="1">
    <citation type="journal article" date="2016" name="Nat. Commun.">
        <title>The channel catfish genome sequence provides insights into the evolution of scale formation in teleosts.</title>
        <authorList>
            <person name="Liu Z."/>
            <person name="Liu S."/>
            <person name="Yao J."/>
            <person name="Bao L."/>
            <person name="Zhang J."/>
            <person name="Li Y."/>
            <person name="Jiang C."/>
            <person name="Sun L."/>
            <person name="Wang R."/>
            <person name="Zhang Y."/>
            <person name="Zhou T."/>
            <person name="Zeng Q."/>
            <person name="Fu Q."/>
            <person name="Gao S."/>
            <person name="Li N."/>
            <person name="Koren S."/>
            <person name="Jiang Y."/>
            <person name="Zimin A."/>
            <person name="Xu P."/>
            <person name="Phillippy A.M."/>
            <person name="Geng X."/>
            <person name="Song L."/>
            <person name="Sun F."/>
            <person name="Li C."/>
            <person name="Wang X."/>
            <person name="Chen A."/>
            <person name="Jin Y."/>
            <person name="Yuan Z."/>
            <person name="Yang Y."/>
            <person name="Tan S."/>
            <person name="Peatman E."/>
            <person name="Lu J."/>
            <person name="Qin Z."/>
            <person name="Dunham R."/>
            <person name="Li Z."/>
            <person name="Sonstegard T."/>
            <person name="Feng J."/>
            <person name="Danzmann R.G."/>
            <person name="Schroeder S."/>
            <person name="Scheffler B."/>
            <person name="Duke M.V."/>
            <person name="Ballard L."/>
            <person name="Kucuktas H."/>
            <person name="Kaltenboeck L."/>
            <person name="Liu H."/>
            <person name="Armbruster J."/>
            <person name="Xie Y."/>
            <person name="Kirby M.L."/>
            <person name="Tian Y."/>
            <person name="Flanagan M.E."/>
            <person name="Mu W."/>
            <person name="Waldbieser G.C."/>
        </authorList>
    </citation>
    <scope>NUCLEOTIDE SEQUENCE [LARGE SCALE GENOMIC DNA]</scope>
    <source>
        <strain evidence="13">SDA103</strain>
    </source>
</reference>
<dbReference type="CDD" id="cd00112">
    <property type="entry name" value="LDLa"/>
    <property type="match status" value="1"/>
</dbReference>
<dbReference type="PROSITE" id="PS00135">
    <property type="entry name" value="TRYPSIN_SER"/>
    <property type="match status" value="1"/>
</dbReference>
<feature type="domain" description="SRCR" evidence="12">
    <location>
        <begin position="213"/>
        <end position="302"/>
    </location>
</feature>
<keyword evidence="1 8" id="KW-0645">Protease</keyword>
<dbReference type="InterPro" id="IPR023415">
    <property type="entry name" value="LDLR_class-A_CS"/>
</dbReference>
<dbReference type="Pfam" id="PF00089">
    <property type="entry name" value="Trypsin"/>
    <property type="match status" value="1"/>
</dbReference>
<accession>A0A2D0Q658</accession>
<dbReference type="InterPro" id="IPR009003">
    <property type="entry name" value="Peptidase_S1_PA"/>
</dbReference>
<evidence type="ECO:0000256" key="1">
    <source>
        <dbReference type="ARBA" id="ARBA00022670"/>
    </source>
</evidence>
<dbReference type="InterPro" id="IPR002172">
    <property type="entry name" value="LDrepeatLR_classA_rpt"/>
</dbReference>
<dbReference type="STRING" id="7998.ENSIPUP00000029985"/>
<dbReference type="PROSITE" id="PS50287">
    <property type="entry name" value="SRCR_2"/>
    <property type="match status" value="1"/>
</dbReference>
<evidence type="ECO:0000256" key="5">
    <source>
        <dbReference type="ARBA" id="ARBA00023180"/>
    </source>
</evidence>
<dbReference type="PANTHER" id="PTHR24252">
    <property type="entry name" value="ACROSIN-RELATED"/>
    <property type="match status" value="1"/>
</dbReference>
<dbReference type="InterPro" id="IPR018114">
    <property type="entry name" value="TRYPSIN_HIS"/>
</dbReference>
<evidence type="ECO:0000313" key="14">
    <source>
        <dbReference type="RefSeq" id="XP_017312835.2"/>
    </source>
</evidence>
<dbReference type="SUPFAM" id="SSF50494">
    <property type="entry name" value="Trypsin-like serine proteases"/>
    <property type="match status" value="1"/>
</dbReference>
<keyword evidence="10 14" id="KW-0812">Transmembrane</keyword>
<name>A0A2D0Q658_ICTPU</name>
<dbReference type="InterPro" id="IPR033116">
    <property type="entry name" value="TRYPSIN_SER"/>
</dbReference>
<evidence type="ECO:0000256" key="3">
    <source>
        <dbReference type="ARBA" id="ARBA00022825"/>
    </source>
</evidence>
<dbReference type="GeneID" id="108258610"/>
<keyword evidence="10" id="KW-0472">Membrane</keyword>
<dbReference type="SUPFAM" id="SSF56487">
    <property type="entry name" value="SRCR-like"/>
    <property type="match status" value="1"/>
</dbReference>
<dbReference type="Gene3D" id="3.10.250.10">
    <property type="entry name" value="SRCR-like domain"/>
    <property type="match status" value="1"/>
</dbReference>
<reference evidence="14" key="2">
    <citation type="submission" date="2025-08" db="UniProtKB">
        <authorList>
            <consortium name="RefSeq"/>
        </authorList>
    </citation>
    <scope>IDENTIFICATION</scope>
    <source>
        <tissue evidence="14">Blood</tissue>
    </source>
</reference>
<dbReference type="CDD" id="cd00190">
    <property type="entry name" value="Tryp_SPc"/>
    <property type="match status" value="1"/>
</dbReference>
<dbReference type="PRINTS" id="PR00722">
    <property type="entry name" value="CHYMOTRYPSIN"/>
</dbReference>
<feature type="disulfide bond" evidence="6">
    <location>
        <begin position="169"/>
        <end position="181"/>
    </location>
</feature>
<organism evidence="13 14">
    <name type="scientific">Ictalurus punctatus</name>
    <name type="common">Channel catfish</name>
    <name type="synonym">Silurus punctatus</name>
    <dbReference type="NCBI Taxonomy" id="7998"/>
    <lineage>
        <taxon>Eukaryota</taxon>
        <taxon>Metazoa</taxon>
        <taxon>Chordata</taxon>
        <taxon>Craniata</taxon>
        <taxon>Vertebrata</taxon>
        <taxon>Euteleostomi</taxon>
        <taxon>Actinopterygii</taxon>
        <taxon>Neopterygii</taxon>
        <taxon>Teleostei</taxon>
        <taxon>Ostariophysi</taxon>
        <taxon>Siluriformes</taxon>
        <taxon>Ictaluridae</taxon>
        <taxon>Ictalurus</taxon>
    </lineage>
</organism>
<dbReference type="InterPro" id="IPR001314">
    <property type="entry name" value="Peptidase_S1A"/>
</dbReference>
<proteinExistence type="predicted"/>
<dbReference type="GO" id="GO:0006508">
    <property type="term" value="P:proteolysis"/>
    <property type="evidence" value="ECO:0007669"/>
    <property type="project" value="UniProtKB-KW"/>
</dbReference>
<dbReference type="SMART" id="SM00192">
    <property type="entry name" value="LDLa"/>
    <property type="match status" value="1"/>
</dbReference>
<evidence type="ECO:0000256" key="2">
    <source>
        <dbReference type="ARBA" id="ARBA00022801"/>
    </source>
</evidence>
<dbReference type="GO" id="GO:0016020">
    <property type="term" value="C:membrane"/>
    <property type="evidence" value="ECO:0007669"/>
    <property type="project" value="InterPro"/>
</dbReference>
<evidence type="ECO:0000259" key="11">
    <source>
        <dbReference type="PROSITE" id="PS50240"/>
    </source>
</evidence>
<evidence type="ECO:0000256" key="6">
    <source>
        <dbReference type="PROSITE-ProRule" id="PRU00124"/>
    </source>
</evidence>
<feature type="compositionally biased region" description="Polar residues" evidence="9">
    <location>
        <begin position="9"/>
        <end position="19"/>
    </location>
</feature>
<dbReference type="InterPro" id="IPR001190">
    <property type="entry name" value="SRCR"/>
</dbReference>
<dbReference type="CTD" id="101885235"/>
<dbReference type="GO" id="GO:0004252">
    <property type="term" value="F:serine-type endopeptidase activity"/>
    <property type="evidence" value="ECO:0007669"/>
    <property type="project" value="InterPro"/>
</dbReference>
<dbReference type="PROSITE" id="PS50240">
    <property type="entry name" value="TRYPSIN_DOM"/>
    <property type="match status" value="1"/>
</dbReference>
<evidence type="ECO:0000256" key="4">
    <source>
        <dbReference type="ARBA" id="ARBA00023157"/>
    </source>
</evidence>
<dbReference type="InterPro" id="IPR001254">
    <property type="entry name" value="Trypsin_dom"/>
</dbReference>